<dbReference type="PANTHER" id="PTHR21716:SF16">
    <property type="entry name" value="BLL1467 PROTEIN"/>
    <property type="match status" value="1"/>
</dbReference>
<comment type="similarity">
    <text evidence="2">Belongs to the autoinducer-2 exporter (AI-2E) (TC 2.A.86) family.</text>
</comment>
<keyword evidence="4 6" id="KW-1133">Transmembrane helix</keyword>
<dbReference type="GO" id="GO:0055085">
    <property type="term" value="P:transmembrane transport"/>
    <property type="evidence" value="ECO:0007669"/>
    <property type="project" value="TreeGrafter"/>
</dbReference>
<evidence type="ECO:0000256" key="6">
    <source>
        <dbReference type="SAM" id="Phobius"/>
    </source>
</evidence>
<dbReference type="PANTHER" id="PTHR21716">
    <property type="entry name" value="TRANSMEMBRANE PROTEIN"/>
    <property type="match status" value="1"/>
</dbReference>
<keyword evidence="5 6" id="KW-0472">Membrane</keyword>
<feature type="transmembrane region" description="Helical" evidence="6">
    <location>
        <begin position="245"/>
        <end position="277"/>
    </location>
</feature>
<evidence type="ECO:0000256" key="1">
    <source>
        <dbReference type="ARBA" id="ARBA00004141"/>
    </source>
</evidence>
<accession>A0A840I1T1</accession>
<proteinExistence type="inferred from homology"/>
<keyword evidence="8" id="KW-1185">Reference proteome</keyword>
<evidence type="ECO:0000256" key="4">
    <source>
        <dbReference type="ARBA" id="ARBA00022989"/>
    </source>
</evidence>
<feature type="transmembrane region" description="Helical" evidence="6">
    <location>
        <begin position="47"/>
        <end position="65"/>
    </location>
</feature>
<feature type="transmembrane region" description="Helical" evidence="6">
    <location>
        <begin position="77"/>
        <end position="96"/>
    </location>
</feature>
<feature type="transmembrane region" description="Helical" evidence="6">
    <location>
        <begin position="326"/>
        <end position="346"/>
    </location>
</feature>
<dbReference type="Pfam" id="PF01594">
    <property type="entry name" value="AI-2E_transport"/>
    <property type="match status" value="1"/>
</dbReference>
<dbReference type="AlphaFoldDB" id="A0A840I1T1"/>
<feature type="transmembrane region" description="Helical" evidence="6">
    <location>
        <begin position="158"/>
        <end position="180"/>
    </location>
</feature>
<protein>
    <submittedName>
        <fullName evidence="7">Putative PurR-regulated permease PerM</fullName>
    </submittedName>
</protein>
<evidence type="ECO:0000313" key="7">
    <source>
        <dbReference type="EMBL" id="MBB4658779.1"/>
    </source>
</evidence>
<dbReference type="Proteomes" id="UP000563524">
    <property type="component" value="Unassembled WGS sequence"/>
</dbReference>
<comment type="subcellular location">
    <subcellularLocation>
        <location evidence="1">Membrane</location>
        <topology evidence="1">Multi-pass membrane protein</topology>
    </subcellularLocation>
</comment>
<dbReference type="InterPro" id="IPR002549">
    <property type="entry name" value="AI-2E-like"/>
</dbReference>
<reference evidence="7 8" key="1">
    <citation type="submission" date="2020-08" db="EMBL/GenBank/DDBJ databases">
        <title>Genomic Encyclopedia of Type Strains, Phase IV (KMG-IV): sequencing the most valuable type-strain genomes for metagenomic binning, comparative biology and taxonomic classification.</title>
        <authorList>
            <person name="Goeker M."/>
        </authorList>
    </citation>
    <scope>NUCLEOTIDE SEQUENCE [LARGE SCALE GENOMIC DNA]</scope>
    <source>
        <strain evidence="7 8">DSM 102850</strain>
    </source>
</reference>
<feature type="transmembrane region" description="Helical" evidence="6">
    <location>
        <begin position="284"/>
        <end position="306"/>
    </location>
</feature>
<dbReference type="GO" id="GO:0016020">
    <property type="term" value="C:membrane"/>
    <property type="evidence" value="ECO:0007669"/>
    <property type="project" value="UniProtKB-SubCell"/>
</dbReference>
<organism evidence="7 8">
    <name type="scientific">Parvularcula dongshanensis</name>
    <dbReference type="NCBI Taxonomy" id="1173995"/>
    <lineage>
        <taxon>Bacteria</taxon>
        <taxon>Pseudomonadati</taxon>
        <taxon>Pseudomonadota</taxon>
        <taxon>Alphaproteobacteria</taxon>
        <taxon>Parvularculales</taxon>
        <taxon>Parvularculaceae</taxon>
        <taxon>Parvularcula</taxon>
    </lineage>
</organism>
<evidence type="ECO:0000313" key="8">
    <source>
        <dbReference type="Proteomes" id="UP000563524"/>
    </source>
</evidence>
<comment type="caution">
    <text evidence="7">The sequence shown here is derived from an EMBL/GenBank/DDBJ whole genome shotgun (WGS) entry which is preliminary data.</text>
</comment>
<evidence type="ECO:0000256" key="5">
    <source>
        <dbReference type="ARBA" id="ARBA00023136"/>
    </source>
</evidence>
<feature type="transmembrane region" description="Helical" evidence="6">
    <location>
        <begin position="21"/>
        <end position="41"/>
    </location>
</feature>
<dbReference type="RefSeq" id="WP_221400914.1">
    <property type="nucleotide sequence ID" value="NZ_JACHOB010000002.1"/>
</dbReference>
<gene>
    <name evidence="7" type="ORF">GGQ59_001293</name>
</gene>
<keyword evidence="3 6" id="KW-0812">Transmembrane</keyword>
<feature type="transmembrane region" description="Helical" evidence="6">
    <location>
        <begin position="217"/>
        <end position="239"/>
    </location>
</feature>
<sequence length="378" mass="40855">MPDGYKVDTDFAEERAARRSTATWPMIGLFLIAMVGVFIYAKALLMPVMFAFLLALTFSPIRRVLERLHIPSGITALLIVVGLLAGLVGLVAGLSAPVSSYIANAPEILEQAESKLRDVSDTVSQVAEAGDSIELLSKEGTDSPQEVVVAEPGVVEKIAAIAPFILAQTVLTLVLLFFILASGDMFYEKIVHSIGRFRDKRRAVQIIYDIEAKLSRYFFTITVINAGLGVAIGLAMWSIGMPNPLLFGVAAFVFNFIPYLGALAGIALCTVIGLITFDTIGQAAFAGFLFFALTSLEGQFVTPYAVGRSLKLNTVVVFLAVAFWGWAWSVIGMIVAMPILIAVRAFSEHIPKLRGLGDFLSARHAELEPPRSEKPIEA</sequence>
<name>A0A840I1T1_9PROT</name>
<evidence type="ECO:0000256" key="2">
    <source>
        <dbReference type="ARBA" id="ARBA00009773"/>
    </source>
</evidence>
<dbReference type="EMBL" id="JACHOB010000002">
    <property type="protein sequence ID" value="MBB4658779.1"/>
    <property type="molecule type" value="Genomic_DNA"/>
</dbReference>
<evidence type="ECO:0000256" key="3">
    <source>
        <dbReference type="ARBA" id="ARBA00022692"/>
    </source>
</evidence>